<name>A0ABU2LZQ7_9ACTN</name>
<gene>
    <name evidence="2" type="ORF">RNC47_32610</name>
</gene>
<evidence type="ECO:0000313" key="2">
    <source>
        <dbReference type="EMBL" id="MDT0323063.1"/>
    </source>
</evidence>
<evidence type="ECO:0000313" key="3">
    <source>
        <dbReference type="Proteomes" id="UP001183420"/>
    </source>
</evidence>
<feature type="compositionally biased region" description="Low complexity" evidence="1">
    <location>
        <begin position="345"/>
        <end position="354"/>
    </location>
</feature>
<comment type="caution">
    <text evidence="2">The sequence shown here is derived from an EMBL/GenBank/DDBJ whole genome shotgun (WGS) entry which is preliminary data.</text>
</comment>
<dbReference type="RefSeq" id="WP_311604076.1">
    <property type="nucleotide sequence ID" value="NZ_JAVREM010000084.1"/>
</dbReference>
<dbReference type="Proteomes" id="UP001183420">
    <property type="component" value="Unassembled WGS sequence"/>
</dbReference>
<proteinExistence type="predicted"/>
<accession>A0ABU2LZQ7</accession>
<feature type="region of interest" description="Disordered" evidence="1">
    <location>
        <begin position="334"/>
        <end position="436"/>
    </location>
</feature>
<dbReference type="EMBL" id="JAVREM010000084">
    <property type="protein sequence ID" value="MDT0323063.1"/>
    <property type="molecule type" value="Genomic_DNA"/>
</dbReference>
<feature type="compositionally biased region" description="Pro residues" evidence="1">
    <location>
        <begin position="400"/>
        <end position="431"/>
    </location>
</feature>
<organism evidence="2 3">
    <name type="scientific">Streptomyces millisiae</name>
    <dbReference type="NCBI Taxonomy" id="3075542"/>
    <lineage>
        <taxon>Bacteria</taxon>
        <taxon>Bacillati</taxon>
        <taxon>Actinomycetota</taxon>
        <taxon>Actinomycetes</taxon>
        <taxon>Kitasatosporales</taxon>
        <taxon>Streptomycetaceae</taxon>
        <taxon>Streptomyces</taxon>
    </lineage>
</organism>
<keyword evidence="3" id="KW-1185">Reference proteome</keyword>
<reference evidence="3" key="1">
    <citation type="submission" date="2023-07" db="EMBL/GenBank/DDBJ databases">
        <title>30 novel species of actinomycetes from the DSMZ collection.</title>
        <authorList>
            <person name="Nouioui I."/>
        </authorList>
    </citation>
    <scope>NUCLEOTIDE SEQUENCE [LARGE SCALE GENOMIC DNA]</scope>
    <source>
        <strain evidence="3">DSM 44918</strain>
    </source>
</reference>
<evidence type="ECO:0000256" key="1">
    <source>
        <dbReference type="SAM" id="MobiDB-lite"/>
    </source>
</evidence>
<sequence length="450" mass="46069">MTAEVTEPARVPGPPAFRPAPLTIAAGGGYAARLVLVDGTDCWCPERWTLDGPEPYAVRLPGTQPEDPGSELMPLADGRVLIGRRADGRHHFSLLYPSGPETGELPLGAVESEVLTLLPPAPDGARVYALARQEETTALWLVCGGAFGPELVTVLAGRCSGGAWLDASGRLLALDRTDADGRTRTVTVDVEHGGEPAELLRIAEDSNDRLLLADPDSGLLLVRSDAPGADRIGWGVLGSQSPVRFPEALHPENVTVTPFALQPGQVLMPEACAVALRMTTASADWVAVWQPRQRELRHLAAPDGWLPGTGRWTTDGLLLLPYSTVAVPCGLARTAAPEPEPMPAAAPAETGTPAPAEPVPTPAAAPAGAEASTAGPAEPASVTVADPPAADPPVAETPAPAVPEPTPTAAPGPAVPATPGGPAPDGGPPAPVMAVAKPVPLQQAPLARVG</sequence>
<feature type="compositionally biased region" description="Low complexity" evidence="1">
    <location>
        <begin position="364"/>
        <end position="399"/>
    </location>
</feature>
<protein>
    <submittedName>
        <fullName evidence="2">Uncharacterized protein</fullName>
    </submittedName>
</protein>